<dbReference type="GO" id="GO:0000976">
    <property type="term" value="F:transcription cis-regulatory region binding"/>
    <property type="evidence" value="ECO:0007669"/>
    <property type="project" value="TreeGrafter"/>
</dbReference>
<dbReference type="RefSeq" id="WP_148062311.1">
    <property type="nucleotide sequence ID" value="NZ_VRYZ01000001.1"/>
</dbReference>
<dbReference type="InterPro" id="IPR009057">
    <property type="entry name" value="Homeodomain-like_sf"/>
</dbReference>
<organism evidence="5 6">
    <name type="scientific">Parahaliea aestuarii</name>
    <dbReference type="NCBI Taxonomy" id="1852021"/>
    <lineage>
        <taxon>Bacteria</taxon>
        <taxon>Pseudomonadati</taxon>
        <taxon>Pseudomonadota</taxon>
        <taxon>Gammaproteobacteria</taxon>
        <taxon>Cellvibrionales</taxon>
        <taxon>Halieaceae</taxon>
        <taxon>Parahaliea</taxon>
    </lineage>
</organism>
<feature type="DNA-binding region" description="H-T-H motif" evidence="2">
    <location>
        <begin position="43"/>
        <end position="62"/>
    </location>
</feature>
<dbReference type="Pfam" id="PF00440">
    <property type="entry name" value="TetR_N"/>
    <property type="match status" value="1"/>
</dbReference>
<dbReference type="PROSITE" id="PS50977">
    <property type="entry name" value="HTH_TETR_2"/>
    <property type="match status" value="1"/>
</dbReference>
<proteinExistence type="predicted"/>
<dbReference type="PRINTS" id="PR00455">
    <property type="entry name" value="HTHTETR"/>
</dbReference>
<dbReference type="InterPro" id="IPR001647">
    <property type="entry name" value="HTH_TetR"/>
</dbReference>
<keyword evidence="1 2" id="KW-0238">DNA-binding</keyword>
<dbReference type="PANTHER" id="PTHR30055:SF201">
    <property type="entry name" value="TRANSCRIPTIONAL REGULATORY PROTEIN"/>
    <property type="match status" value="1"/>
</dbReference>
<evidence type="ECO:0000256" key="1">
    <source>
        <dbReference type="ARBA" id="ARBA00023125"/>
    </source>
</evidence>
<name>A0A5C9A0Q8_9GAMM</name>
<dbReference type="OrthoDB" id="9816320at2"/>
<feature type="compositionally biased region" description="Basic residues" evidence="3">
    <location>
        <begin position="9"/>
        <end position="21"/>
    </location>
</feature>
<feature type="domain" description="HTH tetR-type" evidence="4">
    <location>
        <begin position="20"/>
        <end position="80"/>
    </location>
</feature>
<evidence type="ECO:0000256" key="3">
    <source>
        <dbReference type="SAM" id="MobiDB-lite"/>
    </source>
</evidence>
<dbReference type="AlphaFoldDB" id="A0A5C9A0Q8"/>
<gene>
    <name evidence="5" type="ORF">FVW59_00615</name>
</gene>
<sequence length="213" mass="24847">MNDEQQPPRARKRPRQSRARHTMRAIQEACLKILDNEGADKLTTARIAEVAGVNIASLYQYFPNKEAILSDVYENRMEQLLLKAQRHFQQIQKLADRSVPETLAAIIAQECEQWLALQQLEPDFFRKYRGSFDIHRRVEELTESLNNPSWEAWLAQWLADKDAGGNPRYRALLLRQTLRGNLSQAMQEQPELLADANYREELLQLLLRYLDSN</sequence>
<evidence type="ECO:0000313" key="5">
    <source>
        <dbReference type="EMBL" id="TXS94455.1"/>
    </source>
</evidence>
<evidence type="ECO:0000256" key="2">
    <source>
        <dbReference type="PROSITE-ProRule" id="PRU00335"/>
    </source>
</evidence>
<comment type="caution">
    <text evidence="5">The sequence shown here is derived from an EMBL/GenBank/DDBJ whole genome shotgun (WGS) entry which is preliminary data.</text>
</comment>
<keyword evidence="6" id="KW-1185">Reference proteome</keyword>
<dbReference type="PANTHER" id="PTHR30055">
    <property type="entry name" value="HTH-TYPE TRANSCRIPTIONAL REGULATOR RUTR"/>
    <property type="match status" value="1"/>
</dbReference>
<protein>
    <submittedName>
        <fullName evidence="5">TetR/AcrR family transcriptional regulator</fullName>
    </submittedName>
</protein>
<feature type="region of interest" description="Disordered" evidence="3">
    <location>
        <begin position="1"/>
        <end position="21"/>
    </location>
</feature>
<evidence type="ECO:0000313" key="6">
    <source>
        <dbReference type="Proteomes" id="UP000321933"/>
    </source>
</evidence>
<dbReference type="InterPro" id="IPR050109">
    <property type="entry name" value="HTH-type_TetR-like_transc_reg"/>
</dbReference>
<accession>A0A5C9A0Q8</accession>
<dbReference type="SUPFAM" id="SSF46689">
    <property type="entry name" value="Homeodomain-like"/>
    <property type="match status" value="1"/>
</dbReference>
<reference evidence="5 6" key="1">
    <citation type="submission" date="2019-08" db="EMBL/GenBank/DDBJ databases">
        <title>Parahaliea maris sp. nov., isolated from the surface seawater.</title>
        <authorList>
            <person name="Liu Y."/>
        </authorList>
    </citation>
    <scope>NUCLEOTIDE SEQUENCE [LARGE SCALE GENOMIC DNA]</scope>
    <source>
        <strain evidence="5 6">S2-26</strain>
    </source>
</reference>
<evidence type="ECO:0000259" key="4">
    <source>
        <dbReference type="PROSITE" id="PS50977"/>
    </source>
</evidence>
<dbReference type="Proteomes" id="UP000321933">
    <property type="component" value="Unassembled WGS sequence"/>
</dbReference>
<dbReference type="GO" id="GO:0003700">
    <property type="term" value="F:DNA-binding transcription factor activity"/>
    <property type="evidence" value="ECO:0007669"/>
    <property type="project" value="TreeGrafter"/>
</dbReference>
<dbReference type="Gene3D" id="1.10.357.10">
    <property type="entry name" value="Tetracycline Repressor, domain 2"/>
    <property type="match status" value="1"/>
</dbReference>
<dbReference type="EMBL" id="VRYZ01000001">
    <property type="protein sequence ID" value="TXS94455.1"/>
    <property type="molecule type" value="Genomic_DNA"/>
</dbReference>